<dbReference type="Pfam" id="PF02023">
    <property type="entry name" value="SCAN"/>
    <property type="match status" value="1"/>
</dbReference>
<dbReference type="Proteomes" id="UP001152622">
    <property type="component" value="Chromosome 6"/>
</dbReference>
<dbReference type="PANTHER" id="PTHR46888:SF13">
    <property type="entry name" value="RIBONUCLEASE H"/>
    <property type="match status" value="1"/>
</dbReference>
<evidence type="ECO:0000313" key="4">
    <source>
        <dbReference type="EMBL" id="KAJ8356399.1"/>
    </source>
</evidence>
<feature type="domain" description="SCAN box" evidence="3">
    <location>
        <begin position="197"/>
        <end position="284"/>
    </location>
</feature>
<evidence type="ECO:0000256" key="2">
    <source>
        <dbReference type="SAM" id="MobiDB-lite"/>
    </source>
</evidence>
<dbReference type="PANTHER" id="PTHR46888">
    <property type="entry name" value="ZINC KNUCKLE DOMAINCONTAINING PROTEIN-RELATED"/>
    <property type="match status" value="1"/>
</dbReference>
<dbReference type="SUPFAM" id="SSF47353">
    <property type="entry name" value="Retrovirus capsid dimerization domain-like"/>
    <property type="match status" value="1"/>
</dbReference>
<name>A0A9Q1FDT8_SYNKA</name>
<dbReference type="Gene3D" id="1.10.4020.10">
    <property type="entry name" value="DNA breaking-rejoining enzymes"/>
    <property type="match status" value="1"/>
</dbReference>
<evidence type="ECO:0000256" key="1">
    <source>
        <dbReference type="SAM" id="Coils"/>
    </source>
</evidence>
<feature type="coiled-coil region" evidence="1">
    <location>
        <begin position="82"/>
        <end position="111"/>
    </location>
</feature>
<keyword evidence="1" id="KW-0175">Coiled coil</keyword>
<reference evidence="4" key="1">
    <citation type="journal article" date="2023" name="Science">
        <title>Genome structures resolve the early diversification of teleost fishes.</title>
        <authorList>
            <person name="Parey E."/>
            <person name="Louis A."/>
            <person name="Montfort J."/>
            <person name="Bouchez O."/>
            <person name="Roques C."/>
            <person name="Iampietro C."/>
            <person name="Lluch J."/>
            <person name="Castinel A."/>
            <person name="Donnadieu C."/>
            <person name="Desvignes T."/>
            <person name="Floi Bucao C."/>
            <person name="Jouanno E."/>
            <person name="Wen M."/>
            <person name="Mejri S."/>
            <person name="Dirks R."/>
            <person name="Jansen H."/>
            <person name="Henkel C."/>
            <person name="Chen W.J."/>
            <person name="Zahm M."/>
            <person name="Cabau C."/>
            <person name="Klopp C."/>
            <person name="Thompson A.W."/>
            <person name="Robinson-Rechavi M."/>
            <person name="Braasch I."/>
            <person name="Lecointre G."/>
            <person name="Bobe J."/>
            <person name="Postlethwait J.H."/>
            <person name="Berthelot C."/>
            <person name="Roest Crollius H."/>
            <person name="Guiguen Y."/>
        </authorList>
    </citation>
    <scope>NUCLEOTIDE SEQUENCE</scope>
    <source>
        <strain evidence="4">WJC10195</strain>
    </source>
</reference>
<dbReference type="AlphaFoldDB" id="A0A9Q1FDT8"/>
<dbReference type="OrthoDB" id="8963689at2759"/>
<gene>
    <name evidence="4" type="ORF">SKAU_G00191930</name>
</gene>
<accession>A0A9Q1FDT8</accession>
<protein>
    <recommendedName>
        <fullName evidence="3">SCAN box domain-containing protein</fullName>
    </recommendedName>
</protein>
<dbReference type="InterPro" id="IPR003309">
    <property type="entry name" value="SCAN_dom"/>
</dbReference>
<evidence type="ECO:0000259" key="3">
    <source>
        <dbReference type="Pfam" id="PF02023"/>
    </source>
</evidence>
<comment type="caution">
    <text evidence="4">The sequence shown here is derived from an EMBL/GenBank/DDBJ whole genome shotgun (WGS) entry which is preliminary data.</text>
</comment>
<organism evidence="4 5">
    <name type="scientific">Synaphobranchus kaupii</name>
    <name type="common">Kaup's arrowtooth eel</name>
    <dbReference type="NCBI Taxonomy" id="118154"/>
    <lineage>
        <taxon>Eukaryota</taxon>
        <taxon>Metazoa</taxon>
        <taxon>Chordata</taxon>
        <taxon>Craniata</taxon>
        <taxon>Vertebrata</taxon>
        <taxon>Euteleostomi</taxon>
        <taxon>Actinopterygii</taxon>
        <taxon>Neopterygii</taxon>
        <taxon>Teleostei</taxon>
        <taxon>Anguilliformes</taxon>
        <taxon>Synaphobranchidae</taxon>
        <taxon>Synaphobranchus</taxon>
    </lineage>
</organism>
<keyword evidence="5" id="KW-1185">Reference proteome</keyword>
<sequence length="338" mass="38759">MEFDLERFVDDPTLEQLDSCRKADLVLIAEYFKIDVSRSEMKCQIKTKVTEGLLKRQILFEGADPGESTLIKTESPDTTAQTRQFELEMRRLELREKELEAKVRLRELEVEAMQASTRVQSPIFYVSRYTKMGPPFREADVDKYFSMLERVAITLKWPRDACPLLLQCMLVGKATIEQSLDYDVVKAAVLRAYELVPEAYRQKFRRYQKADSQTFVEFAREKETLFDCWCAAQGVEQFEQHRDLIIMEEFKNCVLERVATHLNEHKTAQVAQAAVLADEFSLTHRGLFAEGLPSRPNEVTPRREFPIGFAGPSKTGAPASGRRQDDLGAKGKKVQSSL</sequence>
<proteinExistence type="predicted"/>
<feature type="region of interest" description="Disordered" evidence="2">
    <location>
        <begin position="293"/>
        <end position="338"/>
    </location>
</feature>
<evidence type="ECO:0000313" key="5">
    <source>
        <dbReference type="Proteomes" id="UP001152622"/>
    </source>
</evidence>
<dbReference type="InterPro" id="IPR038269">
    <property type="entry name" value="SCAN_sf"/>
</dbReference>
<dbReference type="EMBL" id="JAINUF010000006">
    <property type="protein sequence ID" value="KAJ8356399.1"/>
    <property type="molecule type" value="Genomic_DNA"/>
</dbReference>